<protein>
    <submittedName>
        <fullName evidence="4">GHKL domain-containing protein</fullName>
    </submittedName>
</protein>
<dbReference type="KEGG" id="pseg:D3H65_04755"/>
<sequence>MMPTRSTYFSPGLHLVVWLILFTIPMLVFINVDTGLPNGFFIIGNLFHIGLFYLNAFYLYPRFLTRKRWPLYILFLGIIVAVFYYVKVGLMKWLRPELQAEGLYAGFFLFPPIPFLIASIIYRLVTDRILAERAEKEAQAERLASELKFLRSQVSPHFLFNVLTNMVSLARQRSALLEPALIQLSDMLRYMLYDADSGKFPVTKEIEYLHNYIELQQLRFGEDVRITVDIENDAPSCTVEPMLLIPFVENAFKHGIGLVRDPFIHVSLQVKEQSLHFRVTNNYDKSNTAKDKNSGIGLANVRNRLQLLYKEKHNLSIHDNGELYVATLKLDLSC</sequence>
<keyword evidence="5" id="KW-1185">Reference proteome</keyword>
<dbReference type="InterPro" id="IPR036890">
    <property type="entry name" value="HATPase_C_sf"/>
</dbReference>
<evidence type="ECO:0000313" key="5">
    <source>
        <dbReference type="Proteomes" id="UP000263900"/>
    </source>
</evidence>
<dbReference type="SUPFAM" id="SSF55874">
    <property type="entry name" value="ATPase domain of HSP90 chaperone/DNA topoisomerase II/histidine kinase"/>
    <property type="match status" value="1"/>
</dbReference>
<feature type="coiled-coil region" evidence="1">
    <location>
        <begin position="126"/>
        <end position="153"/>
    </location>
</feature>
<evidence type="ECO:0000313" key="4">
    <source>
        <dbReference type="EMBL" id="AXY73330.1"/>
    </source>
</evidence>
<feature type="domain" description="Signal transduction histidine kinase internal region" evidence="3">
    <location>
        <begin position="145"/>
        <end position="223"/>
    </location>
</feature>
<dbReference type="Gene3D" id="3.30.565.10">
    <property type="entry name" value="Histidine kinase-like ATPase, C-terminal domain"/>
    <property type="match status" value="1"/>
</dbReference>
<dbReference type="Proteomes" id="UP000263900">
    <property type="component" value="Chromosome"/>
</dbReference>
<dbReference type="GO" id="GO:0000155">
    <property type="term" value="F:phosphorelay sensor kinase activity"/>
    <property type="evidence" value="ECO:0007669"/>
    <property type="project" value="InterPro"/>
</dbReference>
<dbReference type="EMBL" id="CP032157">
    <property type="protein sequence ID" value="AXY73330.1"/>
    <property type="molecule type" value="Genomic_DNA"/>
</dbReference>
<feature type="transmembrane region" description="Helical" evidence="2">
    <location>
        <begin position="38"/>
        <end position="59"/>
    </location>
</feature>
<dbReference type="PANTHER" id="PTHR34220">
    <property type="entry name" value="SENSOR HISTIDINE KINASE YPDA"/>
    <property type="match status" value="1"/>
</dbReference>
<dbReference type="OrthoDB" id="9792992at2"/>
<evidence type="ECO:0000256" key="1">
    <source>
        <dbReference type="SAM" id="Coils"/>
    </source>
</evidence>
<feature type="transmembrane region" description="Helical" evidence="2">
    <location>
        <begin position="102"/>
        <end position="125"/>
    </location>
</feature>
<keyword evidence="2" id="KW-1133">Transmembrane helix</keyword>
<dbReference type="InterPro" id="IPR010559">
    <property type="entry name" value="Sig_transdc_His_kin_internal"/>
</dbReference>
<feature type="transmembrane region" description="Helical" evidence="2">
    <location>
        <begin position="71"/>
        <end position="90"/>
    </location>
</feature>
<organism evidence="4 5">
    <name type="scientific">Paraflavitalea soli</name>
    <dbReference type="NCBI Taxonomy" id="2315862"/>
    <lineage>
        <taxon>Bacteria</taxon>
        <taxon>Pseudomonadati</taxon>
        <taxon>Bacteroidota</taxon>
        <taxon>Chitinophagia</taxon>
        <taxon>Chitinophagales</taxon>
        <taxon>Chitinophagaceae</taxon>
        <taxon>Paraflavitalea</taxon>
    </lineage>
</organism>
<keyword evidence="1" id="KW-0175">Coiled coil</keyword>
<dbReference type="AlphaFoldDB" id="A0A3B7MJN3"/>
<evidence type="ECO:0000256" key="2">
    <source>
        <dbReference type="SAM" id="Phobius"/>
    </source>
</evidence>
<dbReference type="Pfam" id="PF06580">
    <property type="entry name" value="His_kinase"/>
    <property type="match status" value="1"/>
</dbReference>
<gene>
    <name evidence="4" type="ORF">D3H65_04755</name>
</gene>
<evidence type="ECO:0000259" key="3">
    <source>
        <dbReference type="Pfam" id="PF06580"/>
    </source>
</evidence>
<feature type="transmembrane region" description="Helical" evidence="2">
    <location>
        <begin position="12"/>
        <end position="32"/>
    </location>
</feature>
<proteinExistence type="predicted"/>
<keyword evidence="2" id="KW-0812">Transmembrane</keyword>
<dbReference type="InterPro" id="IPR050640">
    <property type="entry name" value="Bact_2-comp_sensor_kinase"/>
</dbReference>
<reference evidence="4 5" key="1">
    <citation type="submission" date="2018-09" db="EMBL/GenBank/DDBJ databases">
        <title>Genome sequencing of strain 6GH32-13.</title>
        <authorList>
            <person name="Weon H.-Y."/>
            <person name="Heo J."/>
            <person name="Kwon S.-W."/>
        </authorList>
    </citation>
    <scope>NUCLEOTIDE SEQUENCE [LARGE SCALE GENOMIC DNA]</scope>
    <source>
        <strain evidence="4 5">5GH32-13</strain>
    </source>
</reference>
<keyword evidence="2" id="KW-0472">Membrane</keyword>
<dbReference type="PANTHER" id="PTHR34220:SF7">
    <property type="entry name" value="SENSOR HISTIDINE KINASE YPDA"/>
    <property type="match status" value="1"/>
</dbReference>
<dbReference type="GO" id="GO:0016020">
    <property type="term" value="C:membrane"/>
    <property type="evidence" value="ECO:0007669"/>
    <property type="project" value="InterPro"/>
</dbReference>
<name>A0A3B7MJN3_9BACT</name>
<accession>A0A3B7MJN3</accession>